<organism evidence="12 13">
    <name type="scientific">Aromia moschata</name>
    <dbReference type="NCBI Taxonomy" id="1265417"/>
    <lineage>
        <taxon>Eukaryota</taxon>
        <taxon>Metazoa</taxon>
        <taxon>Ecdysozoa</taxon>
        <taxon>Arthropoda</taxon>
        <taxon>Hexapoda</taxon>
        <taxon>Insecta</taxon>
        <taxon>Pterygota</taxon>
        <taxon>Neoptera</taxon>
        <taxon>Endopterygota</taxon>
        <taxon>Coleoptera</taxon>
        <taxon>Polyphaga</taxon>
        <taxon>Cucujiformia</taxon>
        <taxon>Chrysomeloidea</taxon>
        <taxon>Cerambycidae</taxon>
        <taxon>Cerambycinae</taxon>
        <taxon>Callichromatini</taxon>
        <taxon>Aromia</taxon>
    </lineage>
</organism>
<keyword evidence="2 10" id="KW-0436">Ligase</keyword>
<dbReference type="Gene3D" id="3.10.290.10">
    <property type="entry name" value="RNA-binding S4 domain"/>
    <property type="match status" value="1"/>
</dbReference>
<evidence type="ECO:0000256" key="8">
    <source>
        <dbReference type="ARBA" id="ARBA00033323"/>
    </source>
</evidence>
<reference evidence="12" key="1">
    <citation type="journal article" date="2023" name="Insect Mol. Biol.">
        <title>Genome sequencing provides insights into the evolution of gene families encoding plant cell wall-degrading enzymes in longhorned beetles.</title>
        <authorList>
            <person name="Shin N.R."/>
            <person name="Okamura Y."/>
            <person name="Kirsch R."/>
            <person name="Pauchet Y."/>
        </authorList>
    </citation>
    <scope>NUCLEOTIDE SEQUENCE</scope>
    <source>
        <strain evidence="12">AMC_N1</strain>
    </source>
</reference>
<evidence type="ECO:0000256" key="2">
    <source>
        <dbReference type="ARBA" id="ARBA00022598"/>
    </source>
</evidence>
<sequence length="308" mass="34626">MIINNEDWYKNMNAVELIGGIGRYMRMGTLLSRTSVQSRLNSPAGMTFTEFSYQLFQAYDWLHLFKEHQCTFQIGGNDQMGNIMSGHELISKACKKPVYGLTVPLVTTEMGDKFGKSAGNAVWLTQEKTSSFTLYQFWMRMPDSDVEKFLKLFTFDSVGSISDLMRQHSEKPELRLPQKRLAEQVTLLVHGEEGLAKAQQATSALYERSVTALGQMNVEDIGLLFSGATVVSLLPEAGQDVLDLSMKAGCFPTKQDAIRIISAGGFYINQQKVNNPSEVLNVNVHRLQNNVSLVRVGKRNYYIVKWLS</sequence>
<dbReference type="NCBIfam" id="TIGR00234">
    <property type="entry name" value="tyrS"/>
    <property type="match status" value="1"/>
</dbReference>
<dbReference type="PANTHER" id="PTHR11766">
    <property type="entry name" value="TYROSYL-TRNA SYNTHETASE"/>
    <property type="match status" value="1"/>
</dbReference>
<accession>A0AAV8YYA0</accession>
<evidence type="ECO:0000256" key="4">
    <source>
        <dbReference type="ARBA" id="ARBA00022840"/>
    </source>
</evidence>
<dbReference type="InterPro" id="IPR054608">
    <property type="entry name" value="SYY-like_C"/>
</dbReference>
<evidence type="ECO:0000256" key="9">
    <source>
        <dbReference type="ARBA" id="ARBA00048248"/>
    </source>
</evidence>
<dbReference type="InterPro" id="IPR036986">
    <property type="entry name" value="S4_RNA-bd_sf"/>
</dbReference>
<dbReference type="Pfam" id="PF22421">
    <property type="entry name" value="SYY_C-terminal"/>
    <property type="match status" value="1"/>
</dbReference>
<comment type="similarity">
    <text evidence="10">Belongs to the class-I aminoacyl-tRNA synthetase family.</text>
</comment>
<keyword evidence="5" id="KW-0694">RNA-binding</keyword>
<dbReference type="AlphaFoldDB" id="A0AAV8YYA0"/>
<dbReference type="FunFam" id="3.10.290.10:FF:000017">
    <property type="entry name" value="Tyrosine--tRNA ligase"/>
    <property type="match status" value="1"/>
</dbReference>
<dbReference type="Gene3D" id="3.40.50.620">
    <property type="entry name" value="HUPs"/>
    <property type="match status" value="1"/>
</dbReference>
<comment type="caution">
    <text evidence="12">The sequence shown here is derived from an EMBL/GenBank/DDBJ whole genome shotgun (WGS) entry which is preliminary data.</text>
</comment>
<keyword evidence="4 10" id="KW-0067">ATP-binding</keyword>
<dbReference type="GO" id="GO:0005524">
    <property type="term" value="F:ATP binding"/>
    <property type="evidence" value="ECO:0007669"/>
    <property type="project" value="UniProtKB-KW"/>
</dbReference>
<dbReference type="Proteomes" id="UP001162162">
    <property type="component" value="Unassembled WGS sequence"/>
</dbReference>
<dbReference type="InterPro" id="IPR002305">
    <property type="entry name" value="aa-tRNA-synth_Ic"/>
</dbReference>
<dbReference type="Gene3D" id="1.10.240.10">
    <property type="entry name" value="Tyrosyl-Transfer RNA Synthetase"/>
    <property type="match status" value="1"/>
</dbReference>
<dbReference type="GO" id="GO:0005829">
    <property type="term" value="C:cytosol"/>
    <property type="evidence" value="ECO:0007669"/>
    <property type="project" value="TreeGrafter"/>
</dbReference>
<evidence type="ECO:0000256" key="5">
    <source>
        <dbReference type="ARBA" id="ARBA00022884"/>
    </source>
</evidence>
<evidence type="ECO:0000256" key="1">
    <source>
        <dbReference type="ARBA" id="ARBA00013160"/>
    </source>
</evidence>
<dbReference type="FunFam" id="1.10.240.10:FF:000001">
    <property type="entry name" value="Tyrosine--tRNA ligase"/>
    <property type="match status" value="1"/>
</dbReference>
<dbReference type="SUPFAM" id="SSF55174">
    <property type="entry name" value="Alpha-L RNA-binding motif"/>
    <property type="match status" value="1"/>
</dbReference>
<evidence type="ECO:0000256" key="7">
    <source>
        <dbReference type="ARBA" id="ARBA00023146"/>
    </source>
</evidence>
<dbReference type="PRINTS" id="PR01040">
    <property type="entry name" value="TRNASYNTHTYR"/>
</dbReference>
<dbReference type="InterPro" id="IPR024088">
    <property type="entry name" value="Tyr-tRNA-ligase_bac-type"/>
</dbReference>
<dbReference type="EC" id="6.1.1.1" evidence="1 10"/>
<proteinExistence type="inferred from homology"/>
<keyword evidence="6 10" id="KW-0648">Protein biosynthesis</keyword>
<dbReference type="SUPFAM" id="SSF52374">
    <property type="entry name" value="Nucleotidylyl transferase"/>
    <property type="match status" value="1"/>
</dbReference>
<feature type="domain" description="Tyrosine--tRNA ligase SYY-like C-terminal" evidence="11">
    <location>
        <begin position="235"/>
        <end position="304"/>
    </location>
</feature>
<evidence type="ECO:0000256" key="10">
    <source>
        <dbReference type="RuleBase" id="RU361234"/>
    </source>
</evidence>
<comment type="catalytic activity">
    <reaction evidence="9 10">
        <text>tRNA(Tyr) + L-tyrosine + ATP = L-tyrosyl-tRNA(Tyr) + AMP + diphosphate + H(+)</text>
        <dbReference type="Rhea" id="RHEA:10220"/>
        <dbReference type="Rhea" id="RHEA-COMP:9706"/>
        <dbReference type="Rhea" id="RHEA-COMP:9707"/>
        <dbReference type="ChEBI" id="CHEBI:15378"/>
        <dbReference type="ChEBI" id="CHEBI:30616"/>
        <dbReference type="ChEBI" id="CHEBI:33019"/>
        <dbReference type="ChEBI" id="CHEBI:58315"/>
        <dbReference type="ChEBI" id="CHEBI:78442"/>
        <dbReference type="ChEBI" id="CHEBI:78536"/>
        <dbReference type="ChEBI" id="CHEBI:456215"/>
        <dbReference type="EC" id="6.1.1.1"/>
    </reaction>
</comment>
<keyword evidence="7 10" id="KW-0030">Aminoacyl-tRNA synthetase</keyword>
<dbReference type="GO" id="GO:0006437">
    <property type="term" value="P:tyrosyl-tRNA aminoacylation"/>
    <property type="evidence" value="ECO:0007669"/>
    <property type="project" value="InterPro"/>
</dbReference>
<keyword evidence="3 10" id="KW-0547">Nucleotide-binding</keyword>
<name>A0AAV8YYA0_9CUCU</name>
<evidence type="ECO:0000313" key="13">
    <source>
        <dbReference type="Proteomes" id="UP001162162"/>
    </source>
</evidence>
<dbReference type="PANTHER" id="PTHR11766:SF0">
    <property type="entry name" value="TYROSINE--TRNA LIGASE, MITOCHONDRIAL"/>
    <property type="match status" value="1"/>
</dbReference>
<dbReference type="EMBL" id="JAPWTK010000028">
    <property type="protein sequence ID" value="KAJ8956734.1"/>
    <property type="molecule type" value="Genomic_DNA"/>
</dbReference>
<protein>
    <recommendedName>
        <fullName evidence="1 10">Tyrosine--tRNA ligase</fullName>
        <ecNumber evidence="1 10">6.1.1.1</ecNumber>
    </recommendedName>
    <alternativeName>
        <fullName evidence="8 10">Tyrosyl-tRNA synthetase</fullName>
    </alternativeName>
</protein>
<keyword evidence="13" id="KW-1185">Reference proteome</keyword>
<dbReference type="GO" id="GO:0005739">
    <property type="term" value="C:mitochondrion"/>
    <property type="evidence" value="ECO:0007669"/>
    <property type="project" value="TreeGrafter"/>
</dbReference>
<dbReference type="InterPro" id="IPR014729">
    <property type="entry name" value="Rossmann-like_a/b/a_fold"/>
</dbReference>
<evidence type="ECO:0000256" key="3">
    <source>
        <dbReference type="ARBA" id="ARBA00022741"/>
    </source>
</evidence>
<dbReference type="InterPro" id="IPR002307">
    <property type="entry name" value="Tyr-tRNA-ligase"/>
</dbReference>
<dbReference type="GO" id="GO:0004831">
    <property type="term" value="F:tyrosine-tRNA ligase activity"/>
    <property type="evidence" value="ECO:0007669"/>
    <property type="project" value="UniProtKB-EC"/>
</dbReference>
<evidence type="ECO:0000313" key="12">
    <source>
        <dbReference type="EMBL" id="KAJ8956734.1"/>
    </source>
</evidence>
<gene>
    <name evidence="12" type="ORF">NQ318_014090</name>
</gene>
<evidence type="ECO:0000256" key="6">
    <source>
        <dbReference type="ARBA" id="ARBA00022917"/>
    </source>
</evidence>
<dbReference type="Pfam" id="PF00579">
    <property type="entry name" value="tRNA-synt_1b"/>
    <property type="match status" value="1"/>
</dbReference>
<evidence type="ECO:0000259" key="11">
    <source>
        <dbReference type="Pfam" id="PF22421"/>
    </source>
</evidence>
<dbReference type="GO" id="GO:0003723">
    <property type="term" value="F:RNA binding"/>
    <property type="evidence" value="ECO:0007669"/>
    <property type="project" value="UniProtKB-KW"/>
</dbReference>